<reference evidence="1 2" key="1">
    <citation type="submission" date="2018-09" db="EMBL/GenBank/DDBJ databases">
        <title>Genomic investigation of the strawberry pathogen Phytophthora fragariae indicates pathogenicity is determined by transcriptional variation in three key races.</title>
        <authorList>
            <person name="Adams T.M."/>
            <person name="Armitage A.D."/>
            <person name="Sobczyk M.K."/>
            <person name="Bates H.J."/>
            <person name="Dunwell J.M."/>
            <person name="Nellist C.F."/>
            <person name="Harrison R.J."/>
        </authorList>
    </citation>
    <scope>NUCLEOTIDE SEQUENCE [LARGE SCALE GENOMIC DNA]</scope>
    <source>
        <strain evidence="1 2">ONT-3</strain>
    </source>
</reference>
<proteinExistence type="predicted"/>
<dbReference type="AlphaFoldDB" id="A0A6G0LNS4"/>
<sequence>MRLAVATLSTVSTAARRSASSERPFAVRVSGRDAVSGAAARLCSFFRCVVGPFTGATLITSDFWLGASGGACPFYSAFSAPLAGALSLVLVWRGCLSPGG</sequence>
<gene>
    <name evidence="1" type="ORF">PF010_g5494</name>
</gene>
<organism evidence="1 2">
    <name type="scientific">Phytophthora fragariae</name>
    <dbReference type="NCBI Taxonomy" id="53985"/>
    <lineage>
        <taxon>Eukaryota</taxon>
        <taxon>Sar</taxon>
        <taxon>Stramenopiles</taxon>
        <taxon>Oomycota</taxon>
        <taxon>Peronosporomycetes</taxon>
        <taxon>Peronosporales</taxon>
        <taxon>Peronosporaceae</taxon>
        <taxon>Phytophthora</taxon>
    </lineage>
</organism>
<accession>A0A6G0LNS4</accession>
<name>A0A6G0LNS4_9STRA</name>
<dbReference type="EMBL" id="QXFX01000205">
    <property type="protein sequence ID" value="KAE9125790.1"/>
    <property type="molecule type" value="Genomic_DNA"/>
</dbReference>
<comment type="caution">
    <text evidence="1">The sequence shown here is derived from an EMBL/GenBank/DDBJ whole genome shotgun (WGS) entry which is preliminary data.</text>
</comment>
<protein>
    <submittedName>
        <fullName evidence="1">Uncharacterized protein</fullName>
    </submittedName>
</protein>
<evidence type="ECO:0000313" key="1">
    <source>
        <dbReference type="EMBL" id="KAE9125790.1"/>
    </source>
</evidence>
<evidence type="ECO:0000313" key="2">
    <source>
        <dbReference type="Proteomes" id="UP000488956"/>
    </source>
</evidence>
<dbReference type="Proteomes" id="UP000488956">
    <property type="component" value="Unassembled WGS sequence"/>
</dbReference>